<evidence type="ECO:0000313" key="2">
    <source>
        <dbReference type="EMBL" id="CDI52062.1"/>
    </source>
</evidence>
<dbReference type="GO" id="GO:0006629">
    <property type="term" value="P:lipid metabolic process"/>
    <property type="evidence" value="ECO:0007669"/>
    <property type="project" value="InterPro"/>
</dbReference>
<dbReference type="GO" id="GO:0008374">
    <property type="term" value="F:O-acyltransferase activity"/>
    <property type="evidence" value="ECO:0007669"/>
    <property type="project" value="InterPro"/>
</dbReference>
<evidence type="ECO:0000256" key="1">
    <source>
        <dbReference type="SAM" id="Phobius"/>
    </source>
</evidence>
<sequence>MFGVASTAGSRLPEASWEPNFSSALPTIGICVFWIFFLCLTLPSRSTAWCIFRLASFPALAALSISLTFDRNLTLGNPLRDISLPTITWTMICKTVEVCIVYSKGGPRWIRPFLPKSQNPVTKMEESEYAVYEWKEVAFPEFLSWDRFIYSLDVLFLRRVGTSPILPGQGRALEWSKRGLNEWSRYLRVNKCGPKDIPAHSPVRRFGQPEMHILAGSLQFLFVCLSFKWLYALATPASEVLQVLGLYIPIGSIASPRVWHAILPTAFTSRHLVLLGIPSSAFDLPLLTRLAMTVSMGGSICLTPGLLESITLLFYKPSPATSFLSSFERPVSSPDLAKLWARSWHSLSQRDYLNMAQVMPFSRHPVMHMLYVFFWSGVQHSWMLARLRTAPSAKINFPTILTGMIDPGMTFFFMSQSIGILAEKAVLDAMPAGWKKHQSLIGLGRRLWMFTVLVVPGFFFLDSVLQTRSMTKDIMDGFGFRALGSMVMGKKY</sequence>
<dbReference type="EMBL" id="HG529526">
    <property type="protein sequence ID" value="CDI52062.1"/>
    <property type="molecule type" value="Genomic_DNA"/>
</dbReference>
<feature type="transmembrane region" description="Helical" evidence="1">
    <location>
        <begin position="20"/>
        <end position="43"/>
    </location>
</feature>
<protein>
    <recommendedName>
        <fullName evidence="3">Wax synthase domain-containing protein</fullName>
    </recommendedName>
</protein>
<reference evidence="2" key="1">
    <citation type="journal article" date="2014" name="Genome Biol. Evol.">
        <title>Gene Loss Rather Than Gene Gain Is Associated with a Host Jump from Monocots to Dicots in the Smut Fungus Melanopsichium pennsylvanicum.</title>
        <authorList>
            <person name="Sharma R."/>
            <person name="Mishra B."/>
            <person name="Runge F."/>
            <person name="Thines M."/>
        </authorList>
    </citation>
    <scope>NUCLEOTIDE SEQUENCE</scope>
    <source>
        <strain evidence="2">4</strain>
    </source>
</reference>
<keyword evidence="1" id="KW-1133">Transmembrane helix</keyword>
<keyword evidence="1" id="KW-0812">Transmembrane</keyword>
<dbReference type="InterPro" id="IPR044851">
    <property type="entry name" value="Wax_synthase"/>
</dbReference>
<dbReference type="AlphaFoldDB" id="A0A077QZY3"/>
<evidence type="ECO:0008006" key="3">
    <source>
        <dbReference type="Google" id="ProtNLM"/>
    </source>
</evidence>
<name>A0A077QZY3_9BASI</name>
<keyword evidence="1" id="KW-0472">Membrane</keyword>
<dbReference type="PANTHER" id="PTHR31595:SF57">
    <property type="entry name" value="OS04G0481900 PROTEIN"/>
    <property type="match status" value="1"/>
</dbReference>
<accession>A0A077QZY3</accession>
<organism evidence="2">
    <name type="scientific">Melanopsichium pennsylvanicum 4</name>
    <dbReference type="NCBI Taxonomy" id="1398559"/>
    <lineage>
        <taxon>Eukaryota</taxon>
        <taxon>Fungi</taxon>
        <taxon>Dikarya</taxon>
        <taxon>Basidiomycota</taxon>
        <taxon>Ustilaginomycotina</taxon>
        <taxon>Ustilaginomycetes</taxon>
        <taxon>Ustilaginales</taxon>
        <taxon>Ustilaginaceae</taxon>
        <taxon>Melanopsichium</taxon>
    </lineage>
</organism>
<proteinExistence type="predicted"/>
<feature type="transmembrane region" description="Helical" evidence="1">
    <location>
        <begin position="447"/>
        <end position="465"/>
    </location>
</feature>
<dbReference type="PANTHER" id="PTHR31595">
    <property type="entry name" value="LONG-CHAIN-ALCOHOL O-FATTY-ACYLTRANSFERASE 3-RELATED"/>
    <property type="match status" value="1"/>
</dbReference>
<feature type="transmembrane region" description="Helical" evidence="1">
    <location>
        <begin position="50"/>
        <end position="70"/>
    </location>
</feature>